<proteinExistence type="predicted"/>
<protein>
    <recommendedName>
        <fullName evidence="3">Reverse transcriptase domain-containing protein</fullName>
    </recommendedName>
</protein>
<comment type="caution">
    <text evidence="1">The sequence shown here is derived from an EMBL/GenBank/DDBJ whole genome shotgun (WGS) entry which is preliminary data.</text>
</comment>
<keyword evidence="2" id="KW-1185">Reference proteome</keyword>
<name>A0AAE1WAP1_9LAMI</name>
<dbReference type="EMBL" id="JACGWL010000013">
    <property type="protein sequence ID" value="KAK4389816.1"/>
    <property type="molecule type" value="Genomic_DNA"/>
</dbReference>
<accession>A0AAE1WAP1</accession>
<reference evidence="1" key="2">
    <citation type="journal article" date="2024" name="Plant">
        <title>Genomic evolution and insights into agronomic trait innovations of Sesamum species.</title>
        <authorList>
            <person name="Miao H."/>
            <person name="Wang L."/>
            <person name="Qu L."/>
            <person name="Liu H."/>
            <person name="Sun Y."/>
            <person name="Le M."/>
            <person name="Wang Q."/>
            <person name="Wei S."/>
            <person name="Zheng Y."/>
            <person name="Lin W."/>
            <person name="Duan Y."/>
            <person name="Cao H."/>
            <person name="Xiong S."/>
            <person name="Wang X."/>
            <person name="Wei L."/>
            <person name="Li C."/>
            <person name="Ma Q."/>
            <person name="Ju M."/>
            <person name="Zhao R."/>
            <person name="Li G."/>
            <person name="Mu C."/>
            <person name="Tian Q."/>
            <person name="Mei H."/>
            <person name="Zhang T."/>
            <person name="Gao T."/>
            <person name="Zhang H."/>
        </authorList>
    </citation>
    <scope>NUCLEOTIDE SEQUENCE</scope>
    <source>
        <strain evidence="1">K16</strain>
    </source>
</reference>
<evidence type="ECO:0000313" key="2">
    <source>
        <dbReference type="Proteomes" id="UP001289374"/>
    </source>
</evidence>
<evidence type="ECO:0008006" key="3">
    <source>
        <dbReference type="Google" id="ProtNLM"/>
    </source>
</evidence>
<organism evidence="1 2">
    <name type="scientific">Sesamum angolense</name>
    <dbReference type="NCBI Taxonomy" id="2727404"/>
    <lineage>
        <taxon>Eukaryota</taxon>
        <taxon>Viridiplantae</taxon>
        <taxon>Streptophyta</taxon>
        <taxon>Embryophyta</taxon>
        <taxon>Tracheophyta</taxon>
        <taxon>Spermatophyta</taxon>
        <taxon>Magnoliopsida</taxon>
        <taxon>eudicotyledons</taxon>
        <taxon>Gunneridae</taxon>
        <taxon>Pentapetalae</taxon>
        <taxon>asterids</taxon>
        <taxon>lamiids</taxon>
        <taxon>Lamiales</taxon>
        <taxon>Pedaliaceae</taxon>
        <taxon>Sesamum</taxon>
    </lineage>
</organism>
<sequence length="158" mass="18112">MKGGLPRLMGELIRNWVEEFSPAVEVSLSLPDGYGSEHSWTKKSILWEVEYWSMHLIRHNLDVMHIEKNVFDIILNTMINLNAWKDLKIICFTATTISLIPKIASPNEYWSISLCYVKNKICTKLMTIRLRHILPKVLSLSQSGFVPGRLLSDNVLSA</sequence>
<dbReference type="Proteomes" id="UP001289374">
    <property type="component" value="Unassembled WGS sequence"/>
</dbReference>
<dbReference type="AlphaFoldDB" id="A0AAE1WAP1"/>
<gene>
    <name evidence="1" type="ORF">Sango_2318600</name>
</gene>
<reference evidence="1" key="1">
    <citation type="submission" date="2020-06" db="EMBL/GenBank/DDBJ databases">
        <authorList>
            <person name="Li T."/>
            <person name="Hu X."/>
            <person name="Zhang T."/>
            <person name="Song X."/>
            <person name="Zhang H."/>
            <person name="Dai N."/>
            <person name="Sheng W."/>
            <person name="Hou X."/>
            <person name="Wei L."/>
        </authorList>
    </citation>
    <scope>NUCLEOTIDE SEQUENCE</scope>
    <source>
        <strain evidence="1">K16</strain>
        <tissue evidence="1">Leaf</tissue>
    </source>
</reference>
<evidence type="ECO:0000313" key="1">
    <source>
        <dbReference type="EMBL" id="KAK4389816.1"/>
    </source>
</evidence>